<dbReference type="InterPro" id="IPR002481">
    <property type="entry name" value="FUR"/>
</dbReference>
<comment type="similarity">
    <text evidence="1">Belongs to the Fur family.</text>
</comment>
<dbReference type="RefSeq" id="WP_207858410.1">
    <property type="nucleotide sequence ID" value="NZ_JAFREP010000007.1"/>
</dbReference>
<dbReference type="GO" id="GO:0045892">
    <property type="term" value="P:negative regulation of DNA-templated transcription"/>
    <property type="evidence" value="ECO:0007669"/>
    <property type="project" value="TreeGrafter"/>
</dbReference>
<keyword evidence="5" id="KW-0238">DNA-binding</keyword>
<dbReference type="PANTHER" id="PTHR33202:SF22">
    <property type="entry name" value="HYDROGEN PEROXIDE SENSITIVE REPRESSOR"/>
    <property type="match status" value="1"/>
</dbReference>
<feature type="binding site" evidence="8">
    <location>
        <position position="97"/>
    </location>
    <ligand>
        <name>Fe cation</name>
        <dbReference type="ChEBI" id="CHEBI:24875"/>
    </ligand>
</feature>
<evidence type="ECO:0000256" key="8">
    <source>
        <dbReference type="PIRSR" id="PIRSR602481-2"/>
    </source>
</evidence>
<keyword evidence="2" id="KW-0678">Repressor</keyword>
<reference evidence="9" key="1">
    <citation type="submission" date="2021-03" db="EMBL/GenBank/DDBJ databases">
        <authorList>
            <person name="Wang G."/>
        </authorList>
    </citation>
    <scope>NUCLEOTIDE SEQUENCE</scope>
    <source>
        <strain evidence="9">KCTC 12899</strain>
    </source>
</reference>
<proteinExistence type="inferred from homology"/>
<dbReference type="PANTHER" id="PTHR33202">
    <property type="entry name" value="ZINC UPTAKE REGULATION PROTEIN"/>
    <property type="match status" value="1"/>
</dbReference>
<dbReference type="EMBL" id="JAFREP010000007">
    <property type="protein sequence ID" value="MBO1318732.1"/>
    <property type="molecule type" value="Genomic_DNA"/>
</dbReference>
<dbReference type="GO" id="GO:0000976">
    <property type="term" value="F:transcription cis-regulatory region binding"/>
    <property type="evidence" value="ECO:0007669"/>
    <property type="project" value="TreeGrafter"/>
</dbReference>
<keyword evidence="8" id="KW-0408">Iron</keyword>
<dbReference type="InterPro" id="IPR043135">
    <property type="entry name" value="Fur_C"/>
</dbReference>
<dbReference type="Pfam" id="PF01475">
    <property type="entry name" value="FUR"/>
    <property type="match status" value="1"/>
</dbReference>
<protein>
    <submittedName>
        <fullName evidence="9">Transcriptional repressor</fullName>
    </submittedName>
</protein>
<organism evidence="9 10">
    <name type="scientific">Acanthopleuribacter pedis</name>
    <dbReference type="NCBI Taxonomy" id="442870"/>
    <lineage>
        <taxon>Bacteria</taxon>
        <taxon>Pseudomonadati</taxon>
        <taxon>Acidobacteriota</taxon>
        <taxon>Holophagae</taxon>
        <taxon>Acanthopleuribacterales</taxon>
        <taxon>Acanthopleuribacteraceae</taxon>
        <taxon>Acanthopleuribacter</taxon>
    </lineage>
</organism>
<name>A0A8J7Q5X3_9BACT</name>
<dbReference type="AlphaFoldDB" id="A0A8J7Q5X3"/>
<evidence type="ECO:0000256" key="1">
    <source>
        <dbReference type="ARBA" id="ARBA00007957"/>
    </source>
</evidence>
<evidence type="ECO:0000256" key="6">
    <source>
        <dbReference type="ARBA" id="ARBA00023163"/>
    </source>
</evidence>
<dbReference type="InterPro" id="IPR036388">
    <property type="entry name" value="WH-like_DNA-bd_sf"/>
</dbReference>
<dbReference type="SUPFAM" id="SSF46785">
    <property type="entry name" value="Winged helix' DNA-binding domain"/>
    <property type="match status" value="1"/>
</dbReference>
<sequence length="126" mass="14687">MIRSTKQRAVIREVFEKSDRPLSPQDVMEAVEDQDQNLGIATVYRTLKMMKEQGYLVAVELPGQPTFYERAEHEHHHHFQCDECGIILDVPGCLNVEKLTDRLENCEINRHEIWLFGRCSECRKAS</sequence>
<evidence type="ECO:0000256" key="2">
    <source>
        <dbReference type="ARBA" id="ARBA00022491"/>
    </source>
</evidence>
<dbReference type="Gene3D" id="1.10.10.10">
    <property type="entry name" value="Winged helix-like DNA-binding domain superfamily/Winged helix DNA-binding domain"/>
    <property type="match status" value="1"/>
</dbReference>
<keyword evidence="6" id="KW-0804">Transcription</keyword>
<evidence type="ECO:0000256" key="5">
    <source>
        <dbReference type="ARBA" id="ARBA00023125"/>
    </source>
</evidence>
<comment type="cofactor">
    <cofactor evidence="7">
        <name>Zn(2+)</name>
        <dbReference type="ChEBI" id="CHEBI:29105"/>
    </cofactor>
    <text evidence="7">Binds 1 zinc ion per subunit.</text>
</comment>
<dbReference type="InterPro" id="IPR036390">
    <property type="entry name" value="WH_DNA-bd_sf"/>
</dbReference>
<feature type="binding site" evidence="7">
    <location>
        <position position="122"/>
    </location>
    <ligand>
        <name>Zn(2+)</name>
        <dbReference type="ChEBI" id="CHEBI:29105"/>
    </ligand>
</feature>
<evidence type="ECO:0000256" key="7">
    <source>
        <dbReference type="PIRSR" id="PIRSR602481-1"/>
    </source>
</evidence>
<dbReference type="GO" id="GO:0008270">
    <property type="term" value="F:zinc ion binding"/>
    <property type="evidence" value="ECO:0007669"/>
    <property type="project" value="TreeGrafter"/>
</dbReference>
<gene>
    <name evidence="9" type="ORF">J3U88_09690</name>
</gene>
<keyword evidence="4" id="KW-0805">Transcription regulation</keyword>
<comment type="caution">
    <text evidence="9">The sequence shown here is derived from an EMBL/GenBank/DDBJ whole genome shotgun (WGS) entry which is preliminary data.</text>
</comment>
<feature type="binding site" evidence="8">
    <location>
        <position position="75"/>
    </location>
    <ligand>
        <name>Fe cation</name>
        <dbReference type="ChEBI" id="CHEBI:24875"/>
    </ligand>
</feature>
<feature type="binding site" evidence="7">
    <location>
        <position position="84"/>
    </location>
    <ligand>
        <name>Zn(2+)</name>
        <dbReference type="ChEBI" id="CHEBI:29105"/>
    </ligand>
</feature>
<accession>A0A8J7Q5X3</accession>
<dbReference type="Gene3D" id="3.30.1490.190">
    <property type="match status" value="1"/>
</dbReference>
<evidence type="ECO:0000313" key="10">
    <source>
        <dbReference type="Proteomes" id="UP000664417"/>
    </source>
</evidence>
<comment type="cofactor">
    <cofactor evidence="8">
        <name>Mn(2+)</name>
        <dbReference type="ChEBI" id="CHEBI:29035"/>
    </cofactor>
    <cofactor evidence="8">
        <name>Fe(2+)</name>
        <dbReference type="ChEBI" id="CHEBI:29033"/>
    </cofactor>
    <text evidence="8">Binds 1 Mn(2+) or Fe(2+) ion per subunit.</text>
</comment>
<dbReference type="GO" id="GO:1900376">
    <property type="term" value="P:regulation of secondary metabolite biosynthetic process"/>
    <property type="evidence" value="ECO:0007669"/>
    <property type="project" value="TreeGrafter"/>
</dbReference>
<feature type="binding site" evidence="7">
    <location>
        <position position="119"/>
    </location>
    <ligand>
        <name>Zn(2+)</name>
        <dbReference type="ChEBI" id="CHEBI:29105"/>
    </ligand>
</feature>
<evidence type="ECO:0000313" key="9">
    <source>
        <dbReference type="EMBL" id="MBO1318732.1"/>
    </source>
</evidence>
<dbReference type="GO" id="GO:0003700">
    <property type="term" value="F:DNA-binding transcription factor activity"/>
    <property type="evidence" value="ECO:0007669"/>
    <property type="project" value="InterPro"/>
</dbReference>
<evidence type="ECO:0000256" key="3">
    <source>
        <dbReference type="ARBA" id="ARBA00022833"/>
    </source>
</evidence>
<feature type="binding site" evidence="7">
    <location>
        <position position="81"/>
    </location>
    <ligand>
        <name>Zn(2+)</name>
        <dbReference type="ChEBI" id="CHEBI:29105"/>
    </ligand>
</feature>
<keyword evidence="10" id="KW-1185">Reference proteome</keyword>
<keyword evidence="3 7" id="KW-0862">Zinc</keyword>
<keyword evidence="7" id="KW-0479">Metal-binding</keyword>
<dbReference type="Proteomes" id="UP000664417">
    <property type="component" value="Unassembled WGS sequence"/>
</dbReference>
<feature type="binding site" evidence="8">
    <location>
        <position position="111"/>
    </location>
    <ligand>
        <name>Fe cation</name>
        <dbReference type="ChEBI" id="CHEBI:24875"/>
    </ligand>
</feature>
<dbReference type="CDD" id="cd07153">
    <property type="entry name" value="Fur_like"/>
    <property type="match status" value="1"/>
</dbReference>
<evidence type="ECO:0000256" key="4">
    <source>
        <dbReference type="ARBA" id="ARBA00023015"/>
    </source>
</evidence>